<comment type="catalytic activity">
    <reaction evidence="6">
        <text>octanoate + ATP + CoA = octanoyl-CoA + AMP + diphosphate</text>
        <dbReference type="Rhea" id="RHEA:33631"/>
        <dbReference type="ChEBI" id="CHEBI:25646"/>
        <dbReference type="ChEBI" id="CHEBI:30616"/>
        <dbReference type="ChEBI" id="CHEBI:33019"/>
        <dbReference type="ChEBI" id="CHEBI:57287"/>
        <dbReference type="ChEBI" id="CHEBI:57386"/>
        <dbReference type="ChEBI" id="CHEBI:456215"/>
    </reaction>
</comment>
<keyword evidence="11" id="KW-1185">Reference proteome</keyword>
<dbReference type="EC" id="6.2.1.2" evidence="4"/>
<evidence type="ECO:0000256" key="6">
    <source>
        <dbReference type="ARBA" id="ARBA00047319"/>
    </source>
</evidence>
<dbReference type="AlphaFoldDB" id="A0A8J9V7L1"/>
<proteinExistence type="inferred from homology"/>
<comment type="catalytic activity">
    <reaction evidence="7">
        <text>a medium-chain fatty acid + ATP + CoA = a medium-chain fatty acyl-CoA + AMP + diphosphate</text>
        <dbReference type="Rhea" id="RHEA:48340"/>
        <dbReference type="ChEBI" id="CHEBI:30616"/>
        <dbReference type="ChEBI" id="CHEBI:33019"/>
        <dbReference type="ChEBI" id="CHEBI:57287"/>
        <dbReference type="ChEBI" id="CHEBI:59558"/>
        <dbReference type="ChEBI" id="CHEBI:90546"/>
        <dbReference type="ChEBI" id="CHEBI:456215"/>
        <dbReference type="EC" id="6.2.1.2"/>
    </reaction>
</comment>
<name>A0A8J9V7L1_9NEOP</name>
<comment type="similarity">
    <text evidence="1">Belongs to the ATP-dependent AMP-binding enzyme family.</text>
</comment>
<comment type="function">
    <text evidence="3">Acyl-CoA synthases catalyze the initial reaction in fatty acid metabolism, by forming a thioester with CoA. Has some preference toward medium-chain substrates. Plays a role in adipocyte differentiation.</text>
</comment>
<organism evidence="10 11">
    <name type="scientific">Brenthis ino</name>
    <name type="common">lesser marbled fritillary</name>
    <dbReference type="NCBI Taxonomy" id="405034"/>
    <lineage>
        <taxon>Eukaryota</taxon>
        <taxon>Metazoa</taxon>
        <taxon>Ecdysozoa</taxon>
        <taxon>Arthropoda</taxon>
        <taxon>Hexapoda</taxon>
        <taxon>Insecta</taxon>
        <taxon>Pterygota</taxon>
        <taxon>Neoptera</taxon>
        <taxon>Endopterygota</taxon>
        <taxon>Lepidoptera</taxon>
        <taxon>Glossata</taxon>
        <taxon>Ditrysia</taxon>
        <taxon>Papilionoidea</taxon>
        <taxon>Nymphalidae</taxon>
        <taxon>Heliconiinae</taxon>
        <taxon>Argynnini</taxon>
        <taxon>Brenthis</taxon>
    </lineage>
</organism>
<dbReference type="OrthoDB" id="10253115at2759"/>
<evidence type="ECO:0000259" key="8">
    <source>
        <dbReference type="Pfam" id="PF00501"/>
    </source>
</evidence>
<feature type="domain" description="AMP-binding enzyme C-terminal" evidence="9">
    <location>
        <begin position="488"/>
        <end position="563"/>
    </location>
</feature>
<dbReference type="FunFam" id="3.30.300.30:FF:000008">
    <property type="entry name" value="2,3-dihydroxybenzoate-AMP ligase"/>
    <property type="match status" value="1"/>
</dbReference>
<dbReference type="Gene3D" id="3.40.50.12780">
    <property type="entry name" value="N-terminal domain of ligase-like"/>
    <property type="match status" value="1"/>
</dbReference>
<evidence type="ECO:0000256" key="4">
    <source>
        <dbReference type="ARBA" id="ARBA00039009"/>
    </source>
</evidence>
<dbReference type="InterPro" id="IPR000873">
    <property type="entry name" value="AMP-dep_synth/lig_dom"/>
</dbReference>
<accession>A0A8J9V7L1</accession>
<reference evidence="10" key="1">
    <citation type="submission" date="2021-12" db="EMBL/GenBank/DDBJ databases">
        <authorList>
            <person name="Martin H S."/>
        </authorList>
    </citation>
    <scope>NUCLEOTIDE SEQUENCE</scope>
</reference>
<dbReference type="InterPro" id="IPR025110">
    <property type="entry name" value="AMP-bd_C"/>
</dbReference>
<dbReference type="Pfam" id="PF00501">
    <property type="entry name" value="AMP-binding"/>
    <property type="match status" value="1"/>
</dbReference>
<dbReference type="InterPro" id="IPR045851">
    <property type="entry name" value="AMP-bd_C_sf"/>
</dbReference>
<dbReference type="GO" id="GO:0031956">
    <property type="term" value="F:medium-chain fatty acid-CoA ligase activity"/>
    <property type="evidence" value="ECO:0007669"/>
    <property type="project" value="UniProtKB-EC"/>
</dbReference>
<dbReference type="SUPFAM" id="SSF56801">
    <property type="entry name" value="Acetyl-CoA synthetase-like"/>
    <property type="match status" value="1"/>
</dbReference>
<evidence type="ECO:0000256" key="2">
    <source>
        <dbReference type="ARBA" id="ARBA00022598"/>
    </source>
</evidence>
<evidence type="ECO:0000256" key="7">
    <source>
        <dbReference type="ARBA" id="ARBA00048277"/>
    </source>
</evidence>
<gene>
    <name evidence="10" type="ORF">BINO364_LOCUS1296</name>
</gene>
<dbReference type="PANTHER" id="PTHR43201:SF5">
    <property type="entry name" value="MEDIUM-CHAIN ACYL-COA LIGASE ACSF2, MITOCHONDRIAL"/>
    <property type="match status" value="1"/>
</dbReference>
<dbReference type="GO" id="GO:0006631">
    <property type="term" value="P:fatty acid metabolic process"/>
    <property type="evidence" value="ECO:0007669"/>
    <property type="project" value="TreeGrafter"/>
</dbReference>
<dbReference type="InterPro" id="IPR042099">
    <property type="entry name" value="ANL_N_sf"/>
</dbReference>
<dbReference type="EMBL" id="OV170221">
    <property type="protein sequence ID" value="CAH0714220.1"/>
    <property type="molecule type" value="Genomic_DNA"/>
</dbReference>
<keyword evidence="2" id="KW-0436">Ligase</keyword>
<dbReference type="Proteomes" id="UP000838878">
    <property type="component" value="Chromosome 1"/>
</dbReference>
<sequence>MLSKCAASISKTFNSSINLKLARLLQTDHASHINNPGSEPLTIATFGDVIAETAHKYPGRIAIKSIHEDVSITYEELMNKADSLGCALRANGFEKGDRLGIWAHNCSGWIISALAAARAGLISVFINPLYEKDELSFCINKIQIKGLVVGENLKNRDYYGLLNKMLPELQSSKEGSLQSKIFPSLRHIITTGKDKLNGTTTLESFINNYKNNSEITKYSNEVKPEDGSFVLMTSGTTGKPKGALDSHIGVVNNTYFSGKRLCLQEEHQIICLQAPMFHALGSVVTLLAGLRHGSTIVVAAPMYSVTANVHALCSEKCTVITGTPTMYIDMLSHFRSKLPTRLRMALTAGAPCSPHLIRQMKENLNVMNVGALYGLTETTASVFQSMPDDSVDLVAETVGSVTDHIEVKVVDDVGETVPFGSPGELMVRGYCNMLYYWDEPERTMETLREDGWLHTGDMFQISPEGYGKIVGRIKDIIVRGGENIAPKEIEDFLNSHPDIIDSQVVGVPDDRLGEELCAVVRVRENATFTLQNMANHCSGKLARFKIPKILKTVEEFPKTASGKVQKYKLKELIVSGKL</sequence>
<evidence type="ECO:0000313" key="11">
    <source>
        <dbReference type="Proteomes" id="UP000838878"/>
    </source>
</evidence>
<feature type="non-terminal residue" evidence="10">
    <location>
        <position position="578"/>
    </location>
</feature>
<dbReference type="InterPro" id="IPR020845">
    <property type="entry name" value="AMP-binding_CS"/>
</dbReference>
<evidence type="ECO:0000256" key="3">
    <source>
        <dbReference type="ARBA" id="ARBA00037247"/>
    </source>
</evidence>
<dbReference type="Pfam" id="PF13193">
    <property type="entry name" value="AMP-binding_C"/>
    <property type="match status" value="1"/>
</dbReference>
<dbReference type="PANTHER" id="PTHR43201">
    <property type="entry name" value="ACYL-COA SYNTHETASE"/>
    <property type="match status" value="1"/>
</dbReference>
<feature type="domain" description="AMP-dependent synthetase/ligase" evidence="8">
    <location>
        <begin position="51"/>
        <end position="437"/>
    </location>
</feature>
<evidence type="ECO:0000256" key="1">
    <source>
        <dbReference type="ARBA" id="ARBA00006432"/>
    </source>
</evidence>
<protein>
    <recommendedName>
        <fullName evidence="5">Medium-chain acyl-CoA ligase ACSF2, mitochondrial</fullName>
        <ecNumber evidence="4">6.2.1.2</ecNumber>
    </recommendedName>
</protein>
<evidence type="ECO:0000256" key="5">
    <source>
        <dbReference type="ARBA" id="ARBA00039638"/>
    </source>
</evidence>
<dbReference type="Gene3D" id="3.30.300.30">
    <property type="match status" value="1"/>
</dbReference>
<evidence type="ECO:0000313" key="10">
    <source>
        <dbReference type="EMBL" id="CAH0714220.1"/>
    </source>
</evidence>
<dbReference type="PROSITE" id="PS00455">
    <property type="entry name" value="AMP_BINDING"/>
    <property type="match status" value="1"/>
</dbReference>
<evidence type="ECO:0000259" key="9">
    <source>
        <dbReference type="Pfam" id="PF13193"/>
    </source>
</evidence>